<dbReference type="STRING" id="1592317.DPF_2337"/>
<keyword evidence="5 8" id="KW-0479">Metal-binding</keyword>
<dbReference type="InterPro" id="IPR015847">
    <property type="entry name" value="ExoRNase_PH_dom2"/>
</dbReference>
<dbReference type="OrthoDB" id="9804305at2"/>
<dbReference type="Pfam" id="PF00575">
    <property type="entry name" value="S1"/>
    <property type="match status" value="1"/>
</dbReference>
<keyword evidence="3 8" id="KW-0808">Transferase</keyword>
<accession>A0A194AJW4</accession>
<comment type="caution">
    <text evidence="11">The sequence shown here is derived from an EMBL/GenBank/DDBJ whole genome shotgun (WGS) entry which is preliminary data.</text>
</comment>
<dbReference type="EC" id="2.7.7.8" evidence="8"/>
<evidence type="ECO:0000256" key="2">
    <source>
        <dbReference type="ARBA" id="ARBA00022490"/>
    </source>
</evidence>
<dbReference type="AlphaFoldDB" id="A0A194AJW4"/>
<keyword evidence="7 8" id="KW-0694">RNA-binding</keyword>
<dbReference type="InterPro" id="IPR012162">
    <property type="entry name" value="PNPase"/>
</dbReference>
<dbReference type="InterPro" id="IPR036345">
    <property type="entry name" value="ExoRNase_PH_dom2_sf"/>
</dbReference>
<keyword evidence="12" id="KW-1185">Reference proteome</keyword>
<comment type="catalytic activity">
    <reaction evidence="8">
        <text>RNA(n+1) + phosphate = RNA(n) + a ribonucleoside 5'-diphosphate</text>
        <dbReference type="Rhea" id="RHEA:22096"/>
        <dbReference type="Rhea" id="RHEA-COMP:14527"/>
        <dbReference type="Rhea" id="RHEA-COMP:17342"/>
        <dbReference type="ChEBI" id="CHEBI:43474"/>
        <dbReference type="ChEBI" id="CHEBI:57930"/>
        <dbReference type="ChEBI" id="CHEBI:140395"/>
        <dbReference type="EC" id="2.7.7.8"/>
    </reaction>
</comment>
<evidence type="ECO:0000256" key="6">
    <source>
        <dbReference type="ARBA" id="ARBA00022842"/>
    </source>
</evidence>
<dbReference type="PROSITE" id="PS50126">
    <property type="entry name" value="S1"/>
    <property type="match status" value="1"/>
</dbReference>
<feature type="binding site" evidence="8">
    <location>
        <position position="491"/>
    </location>
    <ligand>
        <name>Mg(2+)</name>
        <dbReference type="ChEBI" id="CHEBI:18420"/>
    </ligand>
</feature>
<comment type="cofactor">
    <cofactor evidence="8">
        <name>Mg(2+)</name>
        <dbReference type="ChEBI" id="CHEBI:18420"/>
    </cofactor>
</comment>
<name>A0A194AJW4_9BACT</name>
<dbReference type="InterPro" id="IPR015848">
    <property type="entry name" value="PNPase_PH_RNA-bd_bac/org-type"/>
</dbReference>
<dbReference type="Pfam" id="PF03725">
    <property type="entry name" value="RNase_PH_C"/>
    <property type="match status" value="2"/>
</dbReference>
<evidence type="ECO:0000256" key="1">
    <source>
        <dbReference type="ARBA" id="ARBA00007404"/>
    </source>
</evidence>
<dbReference type="SUPFAM" id="SSF54791">
    <property type="entry name" value="Eukaryotic type KH-domain (KH-domain type I)"/>
    <property type="match status" value="1"/>
</dbReference>
<comment type="function">
    <text evidence="8">Involved in mRNA degradation. Catalyzes the phosphorolysis of single-stranded polyribonucleotides processively in the 3'- to 5'-direction.</text>
</comment>
<protein>
    <recommendedName>
        <fullName evidence="8">Polyribonucleotide nucleotidyltransferase</fullName>
        <ecNumber evidence="8">2.7.7.8</ecNumber>
    </recommendedName>
    <alternativeName>
        <fullName evidence="8">Polynucleotide phosphorylase</fullName>
        <shortName evidence="8">PNPase</shortName>
    </alternativeName>
</protein>
<keyword evidence="2 8" id="KW-0963">Cytoplasm</keyword>
<dbReference type="InterPro" id="IPR003029">
    <property type="entry name" value="S1_domain"/>
</dbReference>
<dbReference type="FunFam" id="3.30.1370.10:FF:000001">
    <property type="entry name" value="Polyribonucleotide nucleotidyltransferase"/>
    <property type="match status" value="1"/>
</dbReference>
<dbReference type="EMBL" id="BDFE01000020">
    <property type="protein sequence ID" value="GAU09608.1"/>
    <property type="molecule type" value="Genomic_DNA"/>
</dbReference>
<dbReference type="SUPFAM" id="SSF50249">
    <property type="entry name" value="Nucleic acid-binding proteins"/>
    <property type="match status" value="1"/>
</dbReference>
<dbReference type="FunFam" id="3.30.230.70:FF:000001">
    <property type="entry name" value="Polyribonucleotide nucleotidyltransferase"/>
    <property type="match status" value="1"/>
</dbReference>
<dbReference type="GO" id="GO:0000287">
    <property type="term" value="F:magnesium ion binding"/>
    <property type="evidence" value="ECO:0007669"/>
    <property type="project" value="UniProtKB-UniRule"/>
</dbReference>
<keyword evidence="6 8" id="KW-0460">Magnesium</keyword>
<evidence type="ECO:0000313" key="12">
    <source>
        <dbReference type="Proteomes" id="UP000095200"/>
    </source>
</evidence>
<dbReference type="CDD" id="cd11363">
    <property type="entry name" value="RNase_PH_PNPase_1"/>
    <property type="match status" value="1"/>
</dbReference>
<dbReference type="RefSeq" id="WP_069859870.1">
    <property type="nucleotide sequence ID" value="NZ_BDFE01000020.1"/>
</dbReference>
<dbReference type="CDD" id="cd02393">
    <property type="entry name" value="KH-I_PNPase"/>
    <property type="match status" value="1"/>
</dbReference>
<dbReference type="InterPro" id="IPR001247">
    <property type="entry name" value="ExoRNase_PH_dom1"/>
</dbReference>
<evidence type="ECO:0000256" key="8">
    <source>
        <dbReference type="HAMAP-Rule" id="MF_01595"/>
    </source>
</evidence>
<dbReference type="GO" id="GO:0004654">
    <property type="term" value="F:polyribonucleotide nucleotidyltransferase activity"/>
    <property type="evidence" value="ECO:0007669"/>
    <property type="project" value="UniProtKB-UniRule"/>
</dbReference>
<feature type="compositionally biased region" description="Basic residues" evidence="9">
    <location>
        <begin position="721"/>
        <end position="733"/>
    </location>
</feature>
<dbReference type="InterPro" id="IPR036612">
    <property type="entry name" value="KH_dom_type_1_sf"/>
</dbReference>
<reference evidence="12" key="1">
    <citation type="submission" date="2016-06" db="EMBL/GenBank/DDBJ databases">
        <title>Draft genome sequence of Desulfoplanes formicivorans strain Pf12B.</title>
        <authorList>
            <person name="Watanabe M."/>
            <person name="Kojima H."/>
            <person name="Fukui M."/>
        </authorList>
    </citation>
    <scope>NUCLEOTIDE SEQUENCE [LARGE SCALE GENOMIC DNA]</scope>
    <source>
        <strain evidence="12">Pf12B</strain>
    </source>
</reference>
<dbReference type="Gene3D" id="3.30.230.70">
    <property type="entry name" value="GHMP Kinase, N-terminal domain"/>
    <property type="match status" value="2"/>
</dbReference>
<dbReference type="GO" id="GO:0005829">
    <property type="term" value="C:cytosol"/>
    <property type="evidence" value="ECO:0007669"/>
    <property type="project" value="TreeGrafter"/>
</dbReference>
<feature type="binding site" evidence="8">
    <location>
        <position position="497"/>
    </location>
    <ligand>
        <name>Mg(2+)</name>
        <dbReference type="ChEBI" id="CHEBI:18420"/>
    </ligand>
</feature>
<evidence type="ECO:0000256" key="4">
    <source>
        <dbReference type="ARBA" id="ARBA00022695"/>
    </source>
</evidence>
<dbReference type="Gene3D" id="3.30.1370.10">
    <property type="entry name" value="K Homology domain, type 1"/>
    <property type="match status" value="1"/>
</dbReference>
<dbReference type="SMART" id="SM00322">
    <property type="entry name" value="KH"/>
    <property type="match status" value="1"/>
</dbReference>
<dbReference type="FunFam" id="2.40.50.140:FF:000189">
    <property type="entry name" value="Polyribonucleotide nucleotidyltransferase, putative"/>
    <property type="match status" value="1"/>
</dbReference>
<dbReference type="Gene3D" id="2.40.50.140">
    <property type="entry name" value="Nucleic acid-binding proteins"/>
    <property type="match status" value="1"/>
</dbReference>
<dbReference type="SUPFAM" id="SSF55666">
    <property type="entry name" value="Ribonuclease PH domain 2-like"/>
    <property type="match status" value="2"/>
</dbReference>
<dbReference type="PIRSF" id="PIRSF005499">
    <property type="entry name" value="PNPase"/>
    <property type="match status" value="1"/>
</dbReference>
<dbReference type="InterPro" id="IPR004088">
    <property type="entry name" value="KH_dom_type_1"/>
</dbReference>
<comment type="similarity">
    <text evidence="1 8">Belongs to the polyribonucleotide nucleotidyltransferase family.</text>
</comment>
<comment type="subcellular location">
    <subcellularLocation>
        <location evidence="8">Cytoplasm</location>
    </subcellularLocation>
</comment>
<dbReference type="HAMAP" id="MF_01595">
    <property type="entry name" value="PNPase"/>
    <property type="match status" value="1"/>
</dbReference>
<dbReference type="InterPro" id="IPR004087">
    <property type="entry name" value="KH_dom"/>
</dbReference>
<evidence type="ECO:0000256" key="9">
    <source>
        <dbReference type="SAM" id="MobiDB-lite"/>
    </source>
</evidence>
<gene>
    <name evidence="8" type="primary">pnp</name>
    <name evidence="11" type="ORF">DPF_2337</name>
</gene>
<dbReference type="Proteomes" id="UP000095200">
    <property type="component" value="Unassembled WGS sequence"/>
</dbReference>
<dbReference type="InterPro" id="IPR027408">
    <property type="entry name" value="PNPase/RNase_PH_dom_sf"/>
</dbReference>
<dbReference type="GO" id="GO:0000175">
    <property type="term" value="F:3'-5'-RNA exonuclease activity"/>
    <property type="evidence" value="ECO:0007669"/>
    <property type="project" value="TreeGrafter"/>
</dbReference>
<dbReference type="NCBIfam" id="TIGR03591">
    <property type="entry name" value="polynuc_phos"/>
    <property type="match status" value="1"/>
</dbReference>
<organism evidence="11 12">
    <name type="scientific">Desulfoplanes formicivorans</name>
    <dbReference type="NCBI Taxonomy" id="1592317"/>
    <lineage>
        <taxon>Bacteria</taxon>
        <taxon>Pseudomonadati</taxon>
        <taxon>Thermodesulfobacteriota</taxon>
        <taxon>Desulfovibrionia</taxon>
        <taxon>Desulfovibrionales</taxon>
        <taxon>Desulfoplanaceae</taxon>
        <taxon>Desulfoplanes</taxon>
    </lineage>
</organism>
<dbReference type="SMART" id="SM00316">
    <property type="entry name" value="S1"/>
    <property type="match status" value="1"/>
</dbReference>
<dbReference type="InterPro" id="IPR036456">
    <property type="entry name" value="PNPase_PH_RNA-bd_sf"/>
</dbReference>
<dbReference type="GO" id="GO:0003723">
    <property type="term" value="F:RNA binding"/>
    <property type="evidence" value="ECO:0007669"/>
    <property type="project" value="UniProtKB-UniRule"/>
</dbReference>
<dbReference type="PANTHER" id="PTHR11252:SF0">
    <property type="entry name" value="POLYRIBONUCLEOTIDE NUCLEOTIDYLTRANSFERASE 1, MITOCHONDRIAL"/>
    <property type="match status" value="1"/>
</dbReference>
<evidence type="ECO:0000313" key="11">
    <source>
        <dbReference type="EMBL" id="GAU09608.1"/>
    </source>
</evidence>
<dbReference type="PROSITE" id="PS50084">
    <property type="entry name" value="KH_TYPE_1"/>
    <property type="match status" value="1"/>
</dbReference>
<dbReference type="NCBIfam" id="NF008805">
    <property type="entry name" value="PRK11824.1"/>
    <property type="match status" value="1"/>
</dbReference>
<dbReference type="GO" id="GO:0006396">
    <property type="term" value="P:RNA processing"/>
    <property type="evidence" value="ECO:0007669"/>
    <property type="project" value="InterPro"/>
</dbReference>
<keyword evidence="4 8" id="KW-0548">Nucleotidyltransferase</keyword>
<dbReference type="Pfam" id="PF00013">
    <property type="entry name" value="KH_1"/>
    <property type="match status" value="1"/>
</dbReference>
<feature type="region of interest" description="Disordered" evidence="9">
    <location>
        <begin position="704"/>
        <end position="733"/>
    </location>
</feature>
<dbReference type="CDD" id="cd11364">
    <property type="entry name" value="RNase_PH_PNPase_2"/>
    <property type="match status" value="1"/>
</dbReference>
<dbReference type="InterPro" id="IPR012340">
    <property type="entry name" value="NA-bd_OB-fold"/>
</dbReference>
<evidence type="ECO:0000256" key="5">
    <source>
        <dbReference type="ARBA" id="ARBA00022723"/>
    </source>
</evidence>
<dbReference type="FunFam" id="3.30.230.70:FF:000002">
    <property type="entry name" value="Polyribonucleotide nucleotidyltransferase"/>
    <property type="match status" value="1"/>
</dbReference>
<dbReference type="CDD" id="cd04472">
    <property type="entry name" value="S1_PNPase"/>
    <property type="match status" value="1"/>
</dbReference>
<dbReference type="SUPFAM" id="SSF46915">
    <property type="entry name" value="Polynucleotide phosphorylase/guanosine pentaphosphate synthase (PNPase/GPSI), domain 3"/>
    <property type="match status" value="1"/>
</dbReference>
<dbReference type="Pfam" id="PF03726">
    <property type="entry name" value="PNPase"/>
    <property type="match status" value="1"/>
</dbReference>
<dbReference type="Pfam" id="PF01138">
    <property type="entry name" value="RNase_PH"/>
    <property type="match status" value="2"/>
</dbReference>
<evidence type="ECO:0000256" key="3">
    <source>
        <dbReference type="ARBA" id="ARBA00022679"/>
    </source>
</evidence>
<dbReference type="GO" id="GO:0006402">
    <property type="term" value="P:mRNA catabolic process"/>
    <property type="evidence" value="ECO:0007669"/>
    <property type="project" value="UniProtKB-UniRule"/>
</dbReference>
<evidence type="ECO:0000259" key="10">
    <source>
        <dbReference type="PROSITE" id="PS50126"/>
    </source>
</evidence>
<dbReference type="SUPFAM" id="SSF54211">
    <property type="entry name" value="Ribosomal protein S5 domain 2-like"/>
    <property type="match status" value="2"/>
</dbReference>
<dbReference type="InterPro" id="IPR020568">
    <property type="entry name" value="Ribosomal_Su5_D2-typ_SF"/>
</dbReference>
<feature type="domain" description="S1 motif" evidence="10">
    <location>
        <begin position="627"/>
        <end position="695"/>
    </location>
</feature>
<proteinExistence type="inferred from homology"/>
<sequence>MSNTFETTSVSIPVNNDAITIEHGRIALQANGAVLVSCGETSIMVTAVTQPMERTTDFMPLTVNYVEKMYAAGKIPGSYFRREIGRPSDHETLVSRLIDRPIRPLFPEGFRDEVQVIATVISADDKHDPDVLSLVGASAAMHISDIPFLGPIAGARIGYIDGEFVLNPTYAQQKNSTLNLLLAGTRDAVVMVEGGAHFLKEDLLAEAIQWGHKAMQPMIDAQEELRSKVGKEKLEVVTPEPDVELEKMVEEIAREDLEKALGIPKKMERYAAKRQVKKQTIEALAAQLEDTPERLAKIPAILQDMEKTIVRQQIVTKNIRIDGRDMTTVRPLTMQVGVLPRAHGSAIFTRGETKSLCTATLGSSRDEQRIETLTGEMVKPFMLHYNFPPFCVGEARPLRAPGRREIGHGALSERAIAPVLPSLEDFPYTTRIVSEILESNGSSSMASVCGGTLALMDAGVPISAPVAGIAMGLIKEGDEYRILTDILGDEDHLGDMDFKVAGTAEGVTAIQMDIKIAGIPSQVMAKALEQARAARLHILEEMAKTIAKPRTELSTYAPQMEIVYVDTSKIRDVIGPGGKNIKAITAATDASIDIEDSGKISIFACNQDALDRAKEMVLFYDQKAEPGKDYDGVVKKIMDFGAFIEILPGLEGLCHISQLARERVNSVEDVVREGDPIKVKVIEVDPSGKIRLSRKAVLMEEAGETFSMDQAKRPSGGGNNRNKRHGGNNNRRR</sequence>
<dbReference type="PANTHER" id="PTHR11252">
    <property type="entry name" value="POLYRIBONUCLEOTIDE NUCLEOTIDYLTRANSFERASE"/>
    <property type="match status" value="1"/>
</dbReference>
<evidence type="ECO:0000256" key="7">
    <source>
        <dbReference type="ARBA" id="ARBA00022884"/>
    </source>
</evidence>